<reference evidence="2 3" key="1">
    <citation type="submission" date="2021-02" db="EMBL/GenBank/DDBJ databases">
        <title>Streptomyces spirodelae sp. nov., isolated from duckweed.</title>
        <authorList>
            <person name="Saimee Y."/>
            <person name="Duangmal K."/>
        </authorList>
    </citation>
    <scope>NUCLEOTIDE SEQUENCE [LARGE SCALE GENOMIC DNA]</scope>
    <source>
        <strain evidence="2 3">DW4-2</strain>
    </source>
</reference>
<sequence length="300" mass="32951">MTRATRELLPAGGLALAVPDDRPGPPPLRFERVTGRQWVLRQGERPLIQARSQGEGCCRDLSMHRLPGHRSPLPRLTAAMMRAGGNWPHRYARWLEETEHGPLHHGRWRLTTRTTFAPGIWSCDLVQDWPHATIGLLCGGGWHGVLPLRPLPAPGAPRVKAYRKHAREGILAPVLLWWVSFLDGWLLLDGHDRAAAALAEGMQPPCVELVRLPDEADWRATAEEITAAHEERLARLAAHPGDPHTAHRWETLERGYGDVISTLPYDADTTPVFEPGHGAAAACGGQSGAAPTRQDPPDAP</sequence>
<name>A0ABS3WPM4_9ACTN</name>
<evidence type="ECO:0000313" key="2">
    <source>
        <dbReference type="EMBL" id="MBO8185075.1"/>
    </source>
</evidence>
<dbReference type="Proteomes" id="UP001518976">
    <property type="component" value="Unassembled WGS sequence"/>
</dbReference>
<keyword evidence="3" id="KW-1185">Reference proteome</keyword>
<gene>
    <name evidence="2" type="ORF">JW592_06265</name>
</gene>
<proteinExistence type="predicted"/>
<feature type="region of interest" description="Disordered" evidence="1">
    <location>
        <begin position="276"/>
        <end position="300"/>
    </location>
</feature>
<comment type="caution">
    <text evidence="2">The sequence shown here is derived from an EMBL/GenBank/DDBJ whole genome shotgun (WGS) entry which is preliminary data.</text>
</comment>
<evidence type="ECO:0000313" key="3">
    <source>
        <dbReference type="Proteomes" id="UP001518976"/>
    </source>
</evidence>
<accession>A0ABS3WPM4</accession>
<organism evidence="2 3">
    <name type="scientific">Streptomyces spirodelae</name>
    <dbReference type="NCBI Taxonomy" id="2812904"/>
    <lineage>
        <taxon>Bacteria</taxon>
        <taxon>Bacillati</taxon>
        <taxon>Actinomycetota</taxon>
        <taxon>Actinomycetes</taxon>
        <taxon>Kitasatosporales</taxon>
        <taxon>Streptomycetaceae</taxon>
        <taxon>Streptomyces</taxon>
    </lineage>
</organism>
<dbReference type="EMBL" id="JAFFZN010000004">
    <property type="protein sequence ID" value="MBO8185075.1"/>
    <property type="molecule type" value="Genomic_DNA"/>
</dbReference>
<protein>
    <submittedName>
        <fullName evidence="2">Uncharacterized protein</fullName>
    </submittedName>
</protein>
<dbReference type="RefSeq" id="WP_209263895.1">
    <property type="nucleotide sequence ID" value="NZ_JAFFZN010000004.1"/>
</dbReference>
<feature type="compositionally biased region" description="Low complexity" evidence="1">
    <location>
        <begin position="276"/>
        <end position="290"/>
    </location>
</feature>
<evidence type="ECO:0000256" key="1">
    <source>
        <dbReference type="SAM" id="MobiDB-lite"/>
    </source>
</evidence>